<keyword evidence="9" id="KW-1185">Reference proteome</keyword>
<dbReference type="GO" id="GO:0000981">
    <property type="term" value="F:DNA-binding transcription factor activity, RNA polymerase II-specific"/>
    <property type="evidence" value="ECO:0007669"/>
    <property type="project" value="TreeGrafter"/>
</dbReference>
<feature type="compositionally biased region" description="Polar residues" evidence="6">
    <location>
        <begin position="39"/>
        <end position="49"/>
    </location>
</feature>
<comment type="caution">
    <text evidence="8">The sequence shown here is derived from an EMBL/GenBank/DDBJ whole genome shotgun (WGS) entry which is preliminary data.</text>
</comment>
<dbReference type="Proteomes" id="UP000076552">
    <property type="component" value="Unassembled WGS sequence"/>
</dbReference>
<keyword evidence="3" id="KW-0238">DNA-binding</keyword>
<feature type="region of interest" description="Disordered" evidence="6">
    <location>
        <begin position="39"/>
        <end position="64"/>
    </location>
</feature>
<dbReference type="PROSITE" id="PS50217">
    <property type="entry name" value="BZIP"/>
    <property type="match status" value="1"/>
</dbReference>
<keyword evidence="2" id="KW-0805">Transcription regulation</keyword>
<evidence type="ECO:0000256" key="2">
    <source>
        <dbReference type="ARBA" id="ARBA00023015"/>
    </source>
</evidence>
<dbReference type="PROSITE" id="PS00036">
    <property type="entry name" value="BZIP_BASIC"/>
    <property type="match status" value="1"/>
</dbReference>
<keyword evidence="5" id="KW-0175">Coiled coil</keyword>
<dbReference type="Pfam" id="PF00170">
    <property type="entry name" value="bZIP_1"/>
    <property type="match status" value="1"/>
</dbReference>
<dbReference type="GO" id="GO:0000978">
    <property type="term" value="F:RNA polymerase II cis-regulatory region sequence-specific DNA binding"/>
    <property type="evidence" value="ECO:0007669"/>
    <property type="project" value="TreeGrafter"/>
</dbReference>
<evidence type="ECO:0000256" key="6">
    <source>
        <dbReference type="SAM" id="MobiDB-lite"/>
    </source>
</evidence>
<keyword evidence="4" id="KW-0804">Transcription</keyword>
<evidence type="ECO:0000256" key="3">
    <source>
        <dbReference type="ARBA" id="ARBA00023125"/>
    </source>
</evidence>
<evidence type="ECO:0000256" key="1">
    <source>
        <dbReference type="ARBA" id="ARBA00006882"/>
    </source>
</evidence>
<dbReference type="SUPFAM" id="SSF57959">
    <property type="entry name" value="Leucine zipper domain"/>
    <property type="match status" value="1"/>
</dbReference>
<proteinExistence type="inferred from homology"/>
<dbReference type="CDD" id="cd14687">
    <property type="entry name" value="bZIP_ATF2"/>
    <property type="match status" value="1"/>
</dbReference>
<dbReference type="STRING" id="708197.A0A166M052"/>
<evidence type="ECO:0000313" key="9">
    <source>
        <dbReference type="Proteomes" id="UP000076552"/>
    </source>
</evidence>
<feature type="region of interest" description="Disordered" evidence="6">
    <location>
        <begin position="111"/>
        <end position="204"/>
    </location>
</feature>
<dbReference type="InterPro" id="IPR004827">
    <property type="entry name" value="bZIP"/>
</dbReference>
<evidence type="ECO:0000256" key="5">
    <source>
        <dbReference type="SAM" id="Coils"/>
    </source>
</evidence>
<dbReference type="EMBL" id="LFIV01000292">
    <property type="protein sequence ID" value="KZL64126.1"/>
    <property type="molecule type" value="Genomic_DNA"/>
</dbReference>
<dbReference type="SMART" id="SM00338">
    <property type="entry name" value="BRLZ"/>
    <property type="match status" value="1"/>
</dbReference>
<evidence type="ECO:0000256" key="4">
    <source>
        <dbReference type="ARBA" id="ARBA00023163"/>
    </source>
</evidence>
<dbReference type="AlphaFoldDB" id="A0A166M052"/>
<dbReference type="PANTHER" id="PTHR11462">
    <property type="entry name" value="JUN TRANSCRIPTION FACTOR-RELATED"/>
    <property type="match status" value="1"/>
</dbReference>
<dbReference type="GO" id="GO:0005667">
    <property type="term" value="C:transcription regulator complex"/>
    <property type="evidence" value="ECO:0007669"/>
    <property type="project" value="TreeGrafter"/>
</dbReference>
<evidence type="ECO:0000259" key="7">
    <source>
        <dbReference type="PROSITE" id="PS50217"/>
    </source>
</evidence>
<dbReference type="GO" id="GO:0051726">
    <property type="term" value="P:regulation of cell cycle"/>
    <property type="evidence" value="ECO:0007669"/>
    <property type="project" value="TreeGrafter"/>
</dbReference>
<organism evidence="8 9">
    <name type="scientific">Colletotrichum tofieldiae</name>
    <dbReference type="NCBI Taxonomy" id="708197"/>
    <lineage>
        <taxon>Eukaryota</taxon>
        <taxon>Fungi</taxon>
        <taxon>Dikarya</taxon>
        <taxon>Ascomycota</taxon>
        <taxon>Pezizomycotina</taxon>
        <taxon>Sordariomycetes</taxon>
        <taxon>Hypocreomycetidae</taxon>
        <taxon>Glomerellales</taxon>
        <taxon>Glomerellaceae</taxon>
        <taxon>Colletotrichum</taxon>
        <taxon>Colletotrichum spaethianum species complex</taxon>
    </lineage>
</organism>
<feature type="domain" description="BZIP" evidence="7">
    <location>
        <begin position="190"/>
        <end position="253"/>
    </location>
</feature>
<feature type="coiled-coil region" evidence="5">
    <location>
        <begin position="208"/>
        <end position="235"/>
    </location>
</feature>
<dbReference type="PANTHER" id="PTHR11462:SF35">
    <property type="entry name" value="TRANSCRIPTION FACTOR JRA"/>
    <property type="match status" value="1"/>
</dbReference>
<evidence type="ECO:0000313" key="8">
    <source>
        <dbReference type="EMBL" id="KZL64126.1"/>
    </source>
</evidence>
<comment type="similarity">
    <text evidence="1">Belongs to the bZIP family. Jun subfamily.</text>
</comment>
<accession>A0A166M052</accession>
<sequence length="289" mass="31840">MPSLGSENGFSDLDDTAGHTAETYLYHRQEWAEFLCQQPPTSFDTSNASPKFVSPSALSSVSDVPSLVADQDSSISTQNYQLPLGSPISNHTRTLSSPRSFVLSPGWCGTQSATDPSNLSPTKDTECIPIEVAEPPKRRRGRPKLSETVTRTKRTAVSTMSRRKPKSSHRTPTASVRDTDDLRNKSDDVSDKTDLTRARNRKAAYKCRQKKKSKTDDLQSQATEMERTNADLHSEAAILRGEVFELKNMILQHSECECSYITEYIYSAAKNLAQPGMKATASVAGETSI</sequence>
<dbReference type="InterPro" id="IPR002112">
    <property type="entry name" value="Leuzip_Jun"/>
</dbReference>
<feature type="compositionally biased region" description="Basic and acidic residues" evidence="6">
    <location>
        <begin position="177"/>
        <end position="197"/>
    </location>
</feature>
<gene>
    <name evidence="8" type="ORF">CT0861_10628</name>
</gene>
<feature type="compositionally biased region" description="Polar residues" evidence="6">
    <location>
        <begin position="111"/>
        <end position="122"/>
    </location>
</feature>
<protein>
    <submittedName>
        <fullName evidence="8">BZIP transcription factor</fullName>
    </submittedName>
</protein>
<dbReference type="PRINTS" id="PR00043">
    <property type="entry name" value="LEUZIPPRJUN"/>
</dbReference>
<dbReference type="Gene3D" id="1.20.5.170">
    <property type="match status" value="1"/>
</dbReference>
<dbReference type="InterPro" id="IPR046347">
    <property type="entry name" value="bZIP_sf"/>
</dbReference>
<reference evidence="8 9" key="1">
    <citation type="submission" date="2015-06" db="EMBL/GenBank/DDBJ databases">
        <title>Survival trade-offs in plant roots during colonization by closely related pathogenic and mutualistic fungi.</title>
        <authorList>
            <person name="Hacquard S."/>
            <person name="Kracher B."/>
            <person name="Hiruma K."/>
            <person name="Weinman A."/>
            <person name="Muench P."/>
            <person name="Garrido Oter R."/>
            <person name="Ver Loren van Themaat E."/>
            <person name="Dallerey J.-F."/>
            <person name="Damm U."/>
            <person name="Henrissat B."/>
            <person name="Lespinet O."/>
            <person name="Thon M."/>
            <person name="Kemen E."/>
            <person name="McHardy A.C."/>
            <person name="Schulze-Lefert P."/>
            <person name="O'Connell R.J."/>
        </authorList>
    </citation>
    <scope>NUCLEOTIDE SEQUENCE [LARGE SCALE GENOMIC DNA]</scope>
    <source>
        <strain evidence="8 9">0861</strain>
    </source>
</reference>
<name>A0A166M052_9PEZI</name>
<dbReference type="InterPro" id="IPR050946">
    <property type="entry name" value="AP-1_TF_bZIP"/>
</dbReference>